<dbReference type="GO" id="GO:0006508">
    <property type="term" value="P:proteolysis"/>
    <property type="evidence" value="ECO:0007669"/>
    <property type="project" value="UniProtKB-KW"/>
</dbReference>
<keyword evidence="2" id="KW-0645">Protease</keyword>
<evidence type="ECO:0000259" key="1">
    <source>
        <dbReference type="PROSITE" id="PS51787"/>
    </source>
</evidence>
<dbReference type="Proteomes" id="UP000269721">
    <property type="component" value="Unassembled WGS sequence"/>
</dbReference>
<dbReference type="EMBL" id="ML001503">
    <property type="protein sequence ID" value="RKO83220.1"/>
    <property type="molecule type" value="Genomic_DNA"/>
</dbReference>
<dbReference type="AlphaFoldDB" id="A0A4P9VY34"/>
<accession>A0A4P9VY34</accession>
<dbReference type="Gene3D" id="2.30.130.40">
    <property type="entry name" value="LON domain-like"/>
    <property type="match status" value="1"/>
</dbReference>
<keyword evidence="2" id="KW-0378">Hydrolase</keyword>
<dbReference type="GO" id="GO:0004176">
    <property type="term" value="F:ATP-dependent peptidase activity"/>
    <property type="evidence" value="ECO:0007669"/>
    <property type="project" value="InterPro"/>
</dbReference>
<dbReference type="GO" id="GO:0005524">
    <property type="term" value="F:ATP binding"/>
    <property type="evidence" value="ECO:0007669"/>
    <property type="project" value="InterPro"/>
</dbReference>
<reference evidence="3" key="1">
    <citation type="journal article" date="2018" name="Nat. Microbiol.">
        <title>Leveraging single-cell genomics to expand the fungal tree of life.</title>
        <authorList>
            <person name="Ahrendt S.R."/>
            <person name="Quandt C.A."/>
            <person name="Ciobanu D."/>
            <person name="Clum A."/>
            <person name="Salamov A."/>
            <person name="Andreopoulos B."/>
            <person name="Cheng J.F."/>
            <person name="Woyke T."/>
            <person name="Pelin A."/>
            <person name="Henrissat B."/>
            <person name="Reynolds N.K."/>
            <person name="Benny G.L."/>
            <person name="Smith M.E."/>
            <person name="James T.Y."/>
            <person name="Grigoriev I.V."/>
        </authorList>
    </citation>
    <scope>NUCLEOTIDE SEQUENCE [LARGE SCALE GENOMIC DNA]</scope>
</reference>
<keyword evidence="3" id="KW-1185">Reference proteome</keyword>
<dbReference type="Gene3D" id="1.20.58.1480">
    <property type="match status" value="1"/>
</dbReference>
<dbReference type="InterPro" id="IPR027065">
    <property type="entry name" value="Lon_Prtase"/>
</dbReference>
<dbReference type="Pfam" id="PF02190">
    <property type="entry name" value="LON_substr_bdg"/>
    <property type="match status" value="1"/>
</dbReference>
<organism evidence="2 3">
    <name type="scientific">Blyttiomyces helicus</name>
    <dbReference type="NCBI Taxonomy" id="388810"/>
    <lineage>
        <taxon>Eukaryota</taxon>
        <taxon>Fungi</taxon>
        <taxon>Fungi incertae sedis</taxon>
        <taxon>Chytridiomycota</taxon>
        <taxon>Chytridiomycota incertae sedis</taxon>
        <taxon>Chytridiomycetes</taxon>
        <taxon>Chytridiomycetes incertae sedis</taxon>
        <taxon>Blyttiomyces</taxon>
    </lineage>
</organism>
<dbReference type="OrthoDB" id="2422167at2759"/>
<proteinExistence type="predicted"/>
<dbReference type="GO" id="GO:0030163">
    <property type="term" value="P:protein catabolic process"/>
    <property type="evidence" value="ECO:0007669"/>
    <property type="project" value="InterPro"/>
</dbReference>
<evidence type="ECO:0000313" key="2">
    <source>
        <dbReference type="EMBL" id="RKO83220.1"/>
    </source>
</evidence>
<dbReference type="PANTHER" id="PTHR10046">
    <property type="entry name" value="ATP DEPENDENT LON PROTEASE FAMILY MEMBER"/>
    <property type="match status" value="1"/>
</dbReference>
<name>A0A4P9VY34_9FUNG</name>
<dbReference type="PROSITE" id="PS51787">
    <property type="entry name" value="LON_N"/>
    <property type="match status" value="1"/>
</dbReference>
<dbReference type="InterPro" id="IPR015947">
    <property type="entry name" value="PUA-like_sf"/>
</dbReference>
<dbReference type="SMART" id="SM00464">
    <property type="entry name" value="LON"/>
    <property type="match status" value="1"/>
</dbReference>
<dbReference type="InterPro" id="IPR046336">
    <property type="entry name" value="Lon_prtase_N_sf"/>
</dbReference>
<protein>
    <submittedName>
        <fullName evidence="2">ATP-dependent protease La domain-containing protein</fullName>
    </submittedName>
</protein>
<sequence length="285" mass="31812">MSDTAPPIVFRSLPIITTGRNKVLYPGVVLQLKIKKDDSKELMEQMWDLHLTGKTIIIGCVPLIVGETHSDSHSDETTTKAEAKIIRPIDAEHLFGWGTAARVISFKKNNPYQIKVTKAAYILTLEGVTRFKLEKITKTVPFFEADIGPVPEREINLDDPDMVAIIAAFRTAGNDFANVLSTLQIPQAVLVQLRQKLDSTPIGQLADLFVSVIDLSPEERLQILATVDVKTRIHQALGLLTRQVQVLKISAKLQTNVENNVGSKQRELALRRQVNGWSDQRKFNT</sequence>
<dbReference type="SUPFAM" id="SSF88697">
    <property type="entry name" value="PUA domain-like"/>
    <property type="match status" value="1"/>
</dbReference>
<feature type="domain" description="Lon N-terminal" evidence="1">
    <location>
        <begin position="13"/>
        <end position="244"/>
    </location>
</feature>
<evidence type="ECO:0000313" key="3">
    <source>
        <dbReference type="Proteomes" id="UP000269721"/>
    </source>
</evidence>
<dbReference type="GO" id="GO:0004252">
    <property type="term" value="F:serine-type endopeptidase activity"/>
    <property type="evidence" value="ECO:0007669"/>
    <property type="project" value="InterPro"/>
</dbReference>
<dbReference type="InterPro" id="IPR003111">
    <property type="entry name" value="Lon_prtase_N"/>
</dbReference>
<gene>
    <name evidence="2" type="ORF">BDK51DRAFT_33661</name>
</gene>